<feature type="domain" description="HTH crp-type" evidence="5">
    <location>
        <begin position="169"/>
        <end position="242"/>
    </location>
</feature>
<dbReference type="CDD" id="cd00038">
    <property type="entry name" value="CAP_ED"/>
    <property type="match status" value="1"/>
</dbReference>
<evidence type="ECO:0008006" key="7">
    <source>
        <dbReference type="Google" id="ProtNLM"/>
    </source>
</evidence>
<gene>
    <name evidence="6" type="ORF">LCGC14_0815190</name>
</gene>
<dbReference type="PROSITE" id="PS50042">
    <property type="entry name" value="CNMP_BINDING_3"/>
    <property type="match status" value="1"/>
</dbReference>
<organism evidence="6">
    <name type="scientific">marine sediment metagenome</name>
    <dbReference type="NCBI Taxonomy" id="412755"/>
    <lineage>
        <taxon>unclassified sequences</taxon>
        <taxon>metagenomes</taxon>
        <taxon>ecological metagenomes</taxon>
    </lineage>
</organism>
<keyword evidence="1" id="KW-0805">Transcription regulation</keyword>
<evidence type="ECO:0000259" key="5">
    <source>
        <dbReference type="PROSITE" id="PS51063"/>
    </source>
</evidence>
<dbReference type="EMBL" id="LAZR01002261">
    <property type="protein sequence ID" value="KKN32300.1"/>
    <property type="molecule type" value="Genomic_DNA"/>
</dbReference>
<dbReference type="InterPro" id="IPR036388">
    <property type="entry name" value="WH-like_DNA-bd_sf"/>
</dbReference>
<evidence type="ECO:0000256" key="3">
    <source>
        <dbReference type="ARBA" id="ARBA00023163"/>
    </source>
</evidence>
<proteinExistence type="predicted"/>
<keyword evidence="3" id="KW-0804">Transcription</keyword>
<dbReference type="Pfam" id="PF00027">
    <property type="entry name" value="cNMP_binding"/>
    <property type="match status" value="1"/>
</dbReference>
<dbReference type="GO" id="GO:0005829">
    <property type="term" value="C:cytosol"/>
    <property type="evidence" value="ECO:0007669"/>
    <property type="project" value="TreeGrafter"/>
</dbReference>
<dbReference type="SMART" id="SM00419">
    <property type="entry name" value="HTH_CRP"/>
    <property type="match status" value="1"/>
</dbReference>
<dbReference type="CDD" id="cd00092">
    <property type="entry name" value="HTH_CRP"/>
    <property type="match status" value="1"/>
</dbReference>
<keyword evidence="2" id="KW-0238">DNA-binding</keyword>
<evidence type="ECO:0000313" key="6">
    <source>
        <dbReference type="EMBL" id="KKN32300.1"/>
    </source>
</evidence>
<dbReference type="NCBIfam" id="NF008365">
    <property type="entry name" value="PRK11161.1"/>
    <property type="match status" value="1"/>
</dbReference>
<dbReference type="InterPro" id="IPR014710">
    <property type="entry name" value="RmlC-like_jellyroll"/>
</dbReference>
<dbReference type="AlphaFoldDB" id="A0A0F9PKH6"/>
<evidence type="ECO:0000256" key="2">
    <source>
        <dbReference type="ARBA" id="ARBA00023125"/>
    </source>
</evidence>
<accession>A0A0F9PKH6</accession>
<comment type="caution">
    <text evidence="6">The sequence shown here is derived from an EMBL/GenBank/DDBJ whole genome shotgun (WGS) entry which is preliminary data.</text>
</comment>
<dbReference type="PANTHER" id="PTHR24567">
    <property type="entry name" value="CRP FAMILY TRANSCRIPTIONAL REGULATORY PROTEIN"/>
    <property type="match status" value="1"/>
</dbReference>
<dbReference type="PANTHER" id="PTHR24567:SF75">
    <property type="entry name" value="FUMARATE AND NITRATE REDUCTION REGULATORY PROTEIN"/>
    <property type="match status" value="1"/>
</dbReference>
<feature type="domain" description="Cyclic nucleotide-binding" evidence="4">
    <location>
        <begin position="35"/>
        <end position="120"/>
    </location>
</feature>
<dbReference type="InterPro" id="IPR012318">
    <property type="entry name" value="HTH_CRP"/>
</dbReference>
<dbReference type="Gene3D" id="1.10.10.10">
    <property type="entry name" value="Winged helix-like DNA-binding domain superfamily/Winged helix DNA-binding domain"/>
    <property type="match status" value="1"/>
</dbReference>
<dbReference type="PROSITE" id="PS51063">
    <property type="entry name" value="HTH_CRP_2"/>
    <property type="match status" value="1"/>
</dbReference>
<dbReference type="Pfam" id="PF13545">
    <property type="entry name" value="HTH_Crp_2"/>
    <property type="match status" value="1"/>
</dbReference>
<dbReference type="SUPFAM" id="SSF46785">
    <property type="entry name" value="Winged helix' DNA-binding domain"/>
    <property type="match status" value="1"/>
</dbReference>
<dbReference type="InterPro" id="IPR050397">
    <property type="entry name" value="Env_Response_Regulators"/>
</dbReference>
<dbReference type="InterPro" id="IPR000595">
    <property type="entry name" value="cNMP-bd_dom"/>
</dbReference>
<dbReference type="Gene3D" id="2.60.120.10">
    <property type="entry name" value="Jelly Rolls"/>
    <property type="match status" value="1"/>
</dbReference>
<name>A0A0F9PKH6_9ZZZZ</name>
<evidence type="ECO:0000256" key="1">
    <source>
        <dbReference type="ARBA" id="ARBA00023015"/>
    </source>
</evidence>
<dbReference type="SMART" id="SM00100">
    <property type="entry name" value="cNMP"/>
    <property type="match status" value="1"/>
</dbReference>
<sequence length="249" mass="28028">MVQITNIAPLFKDMAKLEHDYSLACQECSLYRLCLPLGLHHKDLAQLDKIIKRRQSYKRGETLFTTEQSFKSIYVVRSGSFKTTISTSNGRDQVTSFYFPGEFIGLDALYQASYQSNAKALETSSVCEVPFDALQELGKEMPQLQIQLLSRLSKELSGDKSLMLLLGKKTADEKLATFLLSLSKRFSDRGFSASEFQIMMSRGDIANHLGLAVETVSRVFSRLQEEGLITTNGKEISLRDIEKIKTLCL</sequence>
<evidence type="ECO:0000259" key="4">
    <source>
        <dbReference type="PROSITE" id="PS50042"/>
    </source>
</evidence>
<dbReference type="InterPro" id="IPR018490">
    <property type="entry name" value="cNMP-bd_dom_sf"/>
</dbReference>
<dbReference type="PRINTS" id="PR00034">
    <property type="entry name" value="HTHCRP"/>
</dbReference>
<protein>
    <recommendedName>
        <fullName evidence="7">HTH crp-type domain-containing protein</fullName>
    </recommendedName>
</protein>
<dbReference type="SUPFAM" id="SSF51206">
    <property type="entry name" value="cAMP-binding domain-like"/>
    <property type="match status" value="1"/>
</dbReference>
<dbReference type="GO" id="GO:0003700">
    <property type="term" value="F:DNA-binding transcription factor activity"/>
    <property type="evidence" value="ECO:0007669"/>
    <property type="project" value="TreeGrafter"/>
</dbReference>
<dbReference type="InterPro" id="IPR036390">
    <property type="entry name" value="WH_DNA-bd_sf"/>
</dbReference>
<dbReference type="FunFam" id="1.10.10.10:FF:000028">
    <property type="entry name" value="Fumarate/nitrate reduction transcriptional regulator Fnr"/>
    <property type="match status" value="1"/>
</dbReference>
<reference evidence="6" key="1">
    <citation type="journal article" date="2015" name="Nature">
        <title>Complex archaea that bridge the gap between prokaryotes and eukaryotes.</title>
        <authorList>
            <person name="Spang A."/>
            <person name="Saw J.H."/>
            <person name="Jorgensen S.L."/>
            <person name="Zaremba-Niedzwiedzka K."/>
            <person name="Martijn J."/>
            <person name="Lind A.E."/>
            <person name="van Eijk R."/>
            <person name="Schleper C."/>
            <person name="Guy L."/>
            <person name="Ettema T.J."/>
        </authorList>
    </citation>
    <scope>NUCLEOTIDE SEQUENCE</scope>
</reference>
<dbReference type="GO" id="GO:0003677">
    <property type="term" value="F:DNA binding"/>
    <property type="evidence" value="ECO:0007669"/>
    <property type="project" value="UniProtKB-KW"/>
</dbReference>